<dbReference type="EMBL" id="JAEEGA010000009">
    <property type="protein sequence ID" value="MBP1042283.1"/>
    <property type="molecule type" value="Genomic_DNA"/>
</dbReference>
<evidence type="ECO:0000313" key="1">
    <source>
        <dbReference type="EMBL" id="MBP1042283.1"/>
    </source>
</evidence>
<accession>A0A940SXE6</accession>
<reference evidence="1" key="1">
    <citation type="submission" date="2020-12" db="EMBL/GenBank/DDBJ databases">
        <title>Vagococcus allomyrinae sp. nov. and Enterococcus lavae sp. nov., isolated from the larvae of Allomyrina dichotoma.</title>
        <authorList>
            <person name="Lee S.D."/>
        </authorList>
    </citation>
    <scope>NUCLEOTIDE SEQUENCE</scope>
    <source>
        <strain evidence="1">BWB3-3</strain>
    </source>
</reference>
<evidence type="ECO:0000313" key="2">
    <source>
        <dbReference type="Proteomes" id="UP000674938"/>
    </source>
</evidence>
<keyword evidence="2" id="KW-1185">Reference proteome</keyword>
<organism evidence="1 2">
    <name type="scientific">Vagococcus allomyrinae</name>
    <dbReference type="NCBI Taxonomy" id="2794353"/>
    <lineage>
        <taxon>Bacteria</taxon>
        <taxon>Bacillati</taxon>
        <taxon>Bacillota</taxon>
        <taxon>Bacilli</taxon>
        <taxon>Lactobacillales</taxon>
        <taxon>Enterococcaceae</taxon>
        <taxon>Vagococcus</taxon>
    </lineage>
</organism>
<gene>
    <name evidence="1" type="ORF">I6N95_14785</name>
</gene>
<protein>
    <submittedName>
        <fullName evidence="1">Uncharacterized protein</fullName>
    </submittedName>
</protein>
<comment type="caution">
    <text evidence="1">The sequence shown here is derived from an EMBL/GenBank/DDBJ whole genome shotgun (WGS) entry which is preliminary data.</text>
</comment>
<proteinExistence type="predicted"/>
<sequence>MAILLISPIGTMSAKAKSSIGRRKVVSFIAFFGRIDTPKVQKNRVTRKKDGLIKGEKDTTKKNNTDKSLIGLVIFRWEPIVKYRNKTTSVKKLTIAKPIIVIK</sequence>
<dbReference type="AlphaFoldDB" id="A0A940SXE6"/>
<name>A0A940SXE6_9ENTE</name>
<dbReference type="RefSeq" id="WP_209529308.1">
    <property type="nucleotide sequence ID" value="NZ_JAEEGA010000009.1"/>
</dbReference>
<dbReference type="Proteomes" id="UP000674938">
    <property type="component" value="Unassembled WGS sequence"/>
</dbReference>